<proteinExistence type="inferred from homology"/>
<accession>A0A316ZF02</accession>
<dbReference type="InterPro" id="IPR050080">
    <property type="entry name" value="RNase_PH"/>
</dbReference>
<feature type="region of interest" description="Disordered" evidence="9">
    <location>
        <begin position="1"/>
        <end position="26"/>
    </location>
</feature>
<evidence type="ECO:0000256" key="2">
    <source>
        <dbReference type="ARBA" id="ARBA00004496"/>
    </source>
</evidence>
<protein>
    <recommendedName>
        <fullName evidence="10">Exoribonuclease phosphorolytic domain-containing protein</fullName>
    </recommendedName>
</protein>
<dbReference type="GeneID" id="37269708"/>
<dbReference type="GO" id="GO:0034475">
    <property type="term" value="P:U4 snRNA 3'-end processing"/>
    <property type="evidence" value="ECO:0007669"/>
    <property type="project" value="TreeGrafter"/>
</dbReference>
<feature type="domain" description="Exoribonuclease phosphorolytic" evidence="10">
    <location>
        <begin position="37"/>
        <end position="186"/>
    </location>
</feature>
<dbReference type="GO" id="GO:0071028">
    <property type="term" value="P:nuclear mRNA surveillance"/>
    <property type="evidence" value="ECO:0007669"/>
    <property type="project" value="TreeGrafter"/>
</dbReference>
<dbReference type="EMBL" id="KZ819290">
    <property type="protein sequence ID" value="PWN98925.1"/>
    <property type="molecule type" value="Genomic_DNA"/>
</dbReference>
<dbReference type="GO" id="GO:0016075">
    <property type="term" value="P:rRNA catabolic process"/>
    <property type="evidence" value="ECO:0007669"/>
    <property type="project" value="TreeGrafter"/>
</dbReference>
<dbReference type="Pfam" id="PF01138">
    <property type="entry name" value="RNase_PH"/>
    <property type="match status" value="1"/>
</dbReference>
<evidence type="ECO:0000259" key="10">
    <source>
        <dbReference type="Pfam" id="PF01138"/>
    </source>
</evidence>
<evidence type="ECO:0000256" key="4">
    <source>
        <dbReference type="ARBA" id="ARBA00022490"/>
    </source>
</evidence>
<dbReference type="InterPro" id="IPR027408">
    <property type="entry name" value="PNPase/RNase_PH_dom_sf"/>
</dbReference>
<dbReference type="GO" id="GO:0071051">
    <property type="term" value="P:poly(A)-dependent snoRNA 3'-end processing"/>
    <property type="evidence" value="ECO:0007669"/>
    <property type="project" value="TreeGrafter"/>
</dbReference>
<dbReference type="GO" id="GO:0003723">
    <property type="term" value="F:RNA binding"/>
    <property type="evidence" value="ECO:0007669"/>
    <property type="project" value="UniProtKB-KW"/>
</dbReference>
<dbReference type="PANTHER" id="PTHR11953">
    <property type="entry name" value="EXOSOME COMPLEX COMPONENT"/>
    <property type="match status" value="1"/>
</dbReference>
<dbReference type="GO" id="GO:0006364">
    <property type="term" value="P:rRNA processing"/>
    <property type="evidence" value="ECO:0007669"/>
    <property type="project" value="UniProtKB-KW"/>
</dbReference>
<dbReference type="InterPro" id="IPR001247">
    <property type="entry name" value="ExoRNase_PH_dom1"/>
</dbReference>
<organism evidence="11 12">
    <name type="scientific">Tilletiopsis washingtonensis</name>
    <dbReference type="NCBI Taxonomy" id="58919"/>
    <lineage>
        <taxon>Eukaryota</taxon>
        <taxon>Fungi</taxon>
        <taxon>Dikarya</taxon>
        <taxon>Basidiomycota</taxon>
        <taxon>Ustilaginomycotina</taxon>
        <taxon>Exobasidiomycetes</taxon>
        <taxon>Entylomatales</taxon>
        <taxon>Entylomatales incertae sedis</taxon>
        <taxon>Tilletiopsis</taxon>
    </lineage>
</organism>
<reference evidence="11 12" key="1">
    <citation type="journal article" date="2018" name="Mol. Biol. Evol.">
        <title>Broad Genomic Sampling Reveals a Smut Pathogenic Ancestry of the Fungal Clade Ustilaginomycotina.</title>
        <authorList>
            <person name="Kijpornyongpan T."/>
            <person name="Mondo S.J."/>
            <person name="Barry K."/>
            <person name="Sandor L."/>
            <person name="Lee J."/>
            <person name="Lipzen A."/>
            <person name="Pangilinan J."/>
            <person name="LaButti K."/>
            <person name="Hainaut M."/>
            <person name="Henrissat B."/>
            <person name="Grigoriev I.V."/>
            <person name="Spatafora J.W."/>
            <person name="Aime M.C."/>
        </authorList>
    </citation>
    <scope>NUCLEOTIDE SEQUENCE [LARGE SCALE GENOMIC DNA]</scope>
    <source>
        <strain evidence="11 12">MCA 4186</strain>
    </source>
</reference>
<evidence type="ECO:0000313" key="12">
    <source>
        <dbReference type="Proteomes" id="UP000245946"/>
    </source>
</evidence>
<keyword evidence="6" id="KW-0271">Exosome</keyword>
<evidence type="ECO:0000256" key="3">
    <source>
        <dbReference type="ARBA" id="ARBA00006678"/>
    </source>
</evidence>
<dbReference type="OrthoDB" id="2504340at2759"/>
<evidence type="ECO:0000256" key="8">
    <source>
        <dbReference type="ARBA" id="ARBA00023242"/>
    </source>
</evidence>
<dbReference type="SUPFAM" id="SSF55666">
    <property type="entry name" value="Ribonuclease PH domain 2-like"/>
    <property type="match status" value="1"/>
</dbReference>
<gene>
    <name evidence="11" type="ORF">FA09DRAFT_329397</name>
</gene>
<evidence type="ECO:0000256" key="7">
    <source>
        <dbReference type="ARBA" id="ARBA00022884"/>
    </source>
</evidence>
<dbReference type="RefSeq" id="XP_025599204.1">
    <property type="nucleotide sequence ID" value="XM_025742164.1"/>
</dbReference>
<dbReference type="InterPro" id="IPR020568">
    <property type="entry name" value="Ribosomal_Su5_D2-typ_SF"/>
</dbReference>
<keyword evidence="12" id="KW-1185">Reference proteome</keyword>
<dbReference type="SUPFAM" id="SSF54211">
    <property type="entry name" value="Ribosomal protein S5 domain 2-like"/>
    <property type="match status" value="1"/>
</dbReference>
<keyword evidence="7" id="KW-0694">RNA-binding</keyword>
<name>A0A316ZF02_9BASI</name>
<dbReference type="GO" id="GO:0005730">
    <property type="term" value="C:nucleolus"/>
    <property type="evidence" value="ECO:0007669"/>
    <property type="project" value="TreeGrafter"/>
</dbReference>
<evidence type="ECO:0000313" key="11">
    <source>
        <dbReference type="EMBL" id="PWN98925.1"/>
    </source>
</evidence>
<dbReference type="InterPro" id="IPR036345">
    <property type="entry name" value="ExoRNase_PH_dom2_sf"/>
</dbReference>
<dbReference type="GO" id="GO:0000176">
    <property type="term" value="C:nuclear exosome (RNase complex)"/>
    <property type="evidence" value="ECO:0007669"/>
    <property type="project" value="UniProtKB-ARBA"/>
</dbReference>
<keyword evidence="4" id="KW-0963">Cytoplasm</keyword>
<dbReference type="Gene3D" id="3.30.230.70">
    <property type="entry name" value="GHMP Kinase, N-terminal domain"/>
    <property type="match status" value="1"/>
</dbReference>
<evidence type="ECO:0000256" key="6">
    <source>
        <dbReference type="ARBA" id="ARBA00022835"/>
    </source>
</evidence>
<keyword evidence="8" id="KW-0539">Nucleus</keyword>
<dbReference type="PANTHER" id="PTHR11953:SF2">
    <property type="entry name" value="EXOSOME COMPLEX COMPONENT MTR3"/>
    <property type="match status" value="1"/>
</dbReference>
<evidence type="ECO:0000256" key="1">
    <source>
        <dbReference type="ARBA" id="ARBA00004123"/>
    </source>
</evidence>
<comment type="subcellular location">
    <subcellularLocation>
        <location evidence="2">Cytoplasm</location>
    </subcellularLocation>
    <subcellularLocation>
        <location evidence="1">Nucleus</location>
    </subcellularLocation>
</comment>
<evidence type="ECO:0000256" key="9">
    <source>
        <dbReference type="SAM" id="MobiDB-lite"/>
    </source>
</evidence>
<dbReference type="STRING" id="58919.A0A316ZF02"/>
<dbReference type="AlphaFoldDB" id="A0A316ZF02"/>
<feature type="compositionally biased region" description="Basic and acidic residues" evidence="9">
    <location>
        <begin position="1"/>
        <end position="12"/>
    </location>
</feature>
<sequence length="289" mass="29946">MAHANLDRRRANGPETMPPLFMPAAPIAPRSRAPTAARPLFIKSALIPQANGSAYLEAGGLKLAAAVYGPRQARQKAYSQKADVVCEVRVAPFAIAGQRRRPGKDVESPSLSLALRSALLPSLRLRLLPKASVDIYVTILEADAGSMLLAQAGAEGAAAGASDIDDALLPAAATAASVALADAGIEMWGLVVGASLILDRKGTMLLDPTRADAVQARASARLCSMPALGAITSIEMAGDLTPDESDAAITMLQQACADMHLVAARAVKTGFETREEDARGAPTMIDGSQ</sequence>
<evidence type="ECO:0000256" key="5">
    <source>
        <dbReference type="ARBA" id="ARBA00022552"/>
    </source>
</evidence>
<keyword evidence="5" id="KW-0698">rRNA processing</keyword>
<dbReference type="Proteomes" id="UP000245946">
    <property type="component" value="Unassembled WGS sequence"/>
</dbReference>
<dbReference type="GO" id="GO:0000177">
    <property type="term" value="C:cytoplasmic exosome (RNase complex)"/>
    <property type="evidence" value="ECO:0007669"/>
    <property type="project" value="TreeGrafter"/>
</dbReference>
<comment type="similarity">
    <text evidence="3">Belongs to the RNase PH family.</text>
</comment>